<dbReference type="InterPro" id="IPR042111">
    <property type="entry name" value="Adenylosuccinate_synth_dom3"/>
</dbReference>
<feature type="binding site" description="in other chain" evidence="8">
    <location>
        <position position="223"/>
    </location>
    <ligand>
        <name>IMP</name>
        <dbReference type="ChEBI" id="CHEBI:58053"/>
        <note>ligand shared between dimeric partners</note>
    </ligand>
</feature>
<keyword evidence="12" id="KW-1185">Reference proteome</keyword>
<proteinExistence type="inferred from homology"/>
<evidence type="ECO:0000256" key="7">
    <source>
        <dbReference type="ARBA" id="ARBA00023134"/>
    </source>
</evidence>
<keyword evidence="8" id="KW-0963">Cytoplasm</keyword>
<feature type="binding site" description="in other chain" evidence="8">
    <location>
        <position position="302"/>
    </location>
    <ligand>
        <name>IMP</name>
        <dbReference type="ChEBI" id="CHEBI:58053"/>
        <note>ligand shared between dimeric partners</note>
    </ligand>
</feature>
<dbReference type="FunFam" id="1.10.300.10:FF:000001">
    <property type="entry name" value="Adenylosuccinate synthetase"/>
    <property type="match status" value="1"/>
</dbReference>
<evidence type="ECO:0000256" key="1">
    <source>
        <dbReference type="ARBA" id="ARBA00011738"/>
    </source>
</evidence>
<feature type="binding site" evidence="8">
    <location>
        <begin position="40"/>
        <end position="42"/>
    </location>
    <ligand>
        <name>GTP</name>
        <dbReference type="ChEBI" id="CHEBI:37565"/>
    </ligand>
</feature>
<name>A0A1G9Q0G8_9FIRM</name>
<evidence type="ECO:0000256" key="8">
    <source>
        <dbReference type="HAMAP-Rule" id="MF_00011"/>
    </source>
</evidence>
<gene>
    <name evidence="8" type="primary">purA</name>
    <name evidence="11" type="ORF">SAMN04488692_1157</name>
</gene>
<dbReference type="GO" id="GO:0044208">
    <property type="term" value="P:'de novo' AMP biosynthetic process"/>
    <property type="evidence" value="ECO:0007669"/>
    <property type="project" value="UniProtKB-UniRule"/>
</dbReference>
<feature type="binding site" evidence="8">
    <location>
        <begin position="12"/>
        <end position="18"/>
    </location>
    <ligand>
        <name>GTP</name>
        <dbReference type="ChEBI" id="CHEBI:37565"/>
    </ligand>
</feature>
<dbReference type="AlphaFoldDB" id="A0A1G9Q0G8"/>
<comment type="cofactor">
    <cofactor evidence="8">
        <name>Mg(2+)</name>
        <dbReference type="ChEBI" id="CHEBI:18420"/>
    </cofactor>
    <text evidence="8">Binds 1 Mg(2+) ion per subunit.</text>
</comment>
<evidence type="ECO:0000256" key="10">
    <source>
        <dbReference type="RuleBase" id="RU000520"/>
    </source>
</evidence>
<dbReference type="Gene3D" id="3.40.440.10">
    <property type="entry name" value="Adenylosuccinate Synthetase, subunit A, domain 1"/>
    <property type="match status" value="1"/>
</dbReference>
<feature type="binding site" description="in other chain" evidence="8">
    <location>
        <position position="238"/>
    </location>
    <ligand>
        <name>IMP</name>
        <dbReference type="ChEBI" id="CHEBI:58053"/>
        <note>ligand shared between dimeric partners</note>
    </ligand>
</feature>
<evidence type="ECO:0000256" key="2">
    <source>
        <dbReference type="ARBA" id="ARBA00022598"/>
    </source>
</evidence>
<evidence type="ECO:0000256" key="5">
    <source>
        <dbReference type="ARBA" id="ARBA00022755"/>
    </source>
</evidence>
<feature type="binding site" evidence="8">
    <location>
        <position position="13"/>
    </location>
    <ligand>
        <name>Mg(2+)</name>
        <dbReference type="ChEBI" id="CHEBI:18420"/>
    </ligand>
</feature>
<feature type="binding site" description="in other chain" evidence="8">
    <location>
        <begin position="13"/>
        <end position="16"/>
    </location>
    <ligand>
        <name>IMP</name>
        <dbReference type="ChEBI" id="CHEBI:58053"/>
        <note>ligand shared between dimeric partners</note>
    </ligand>
</feature>
<dbReference type="InterPro" id="IPR042110">
    <property type="entry name" value="Adenylosuccinate_synth_dom2"/>
</dbReference>
<dbReference type="UniPathway" id="UPA00075">
    <property type="reaction ID" value="UER00335"/>
</dbReference>
<comment type="catalytic activity">
    <reaction evidence="8 10">
        <text>IMP + L-aspartate + GTP = N(6)-(1,2-dicarboxyethyl)-AMP + GDP + phosphate + 2 H(+)</text>
        <dbReference type="Rhea" id="RHEA:15753"/>
        <dbReference type="ChEBI" id="CHEBI:15378"/>
        <dbReference type="ChEBI" id="CHEBI:29991"/>
        <dbReference type="ChEBI" id="CHEBI:37565"/>
        <dbReference type="ChEBI" id="CHEBI:43474"/>
        <dbReference type="ChEBI" id="CHEBI:57567"/>
        <dbReference type="ChEBI" id="CHEBI:58053"/>
        <dbReference type="ChEBI" id="CHEBI:58189"/>
        <dbReference type="EC" id="6.3.4.4"/>
    </reaction>
</comment>
<reference evidence="11 12" key="1">
    <citation type="submission" date="2016-10" db="EMBL/GenBank/DDBJ databases">
        <authorList>
            <person name="de Groot N.N."/>
        </authorList>
    </citation>
    <scope>NUCLEOTIDE SEQUENCE [LARGE SCALE GENOMIC DNA]</scope>
    <source>
        <strain evidence="11 12">SLAS-1</strain>
    </source>
</reference>
<dbReference type="RefSeq" id="WP_089760706.1">
    <property type="nucleotide sequence ID" value="NZ_FNGO01000015.1"/>
</dbReference>
<feature type="binding site" description="in other chain" evidence="8">
    <location>
        <begin position="38"/>
        <end position="41"/>
    </location>
    <ligand>
        <name>IMP</name>
        <dbReference type="ChEBI" id="CHEBI:58053"/>
        <note>ligand shared between dimeric partners</note>
    </ligand>
</feature>
<feature type="binding site" evidence="8">
    <location>
        <begin position="415"/>
        <end position="417"/>
    </location>
    <ligand>
        <name>GTP</name>
        <dbReference type="ChEBI" id="CHEBI:37565"/>
    </ligand>
</feature>
<comment type="function">
    <text evidence="8">Plays an important role in the de novo pathway of purine nucleotide biosynthesis. Catalyzes the first committed step in the biosynthesis of AMP from IMP.</text>
</comment>
<comment type="subunit">
    <text evidence="1 8">Homodimer.</text>
</comment>
<organism evidence="11 12">
    <name type="scientific">Halarsenatibacter silvermanii</name>
    <dbReference type="NCBI Taxonomy" id="321763"/>
    <lineage>
        <taxon>Bacteria</taxon>
        <taxon>Bacillati</taxon>
        <taxon>Bacillota</taxon>
        <taxon>Clostridia</taxon>
        <taxon>Halanaerobiales</taxon>
        <taxon>Halarsenatibacteraceae</taxon>
        <taxon>Halarsenatibacter</taxon>
    </lineage>
</organism>
<dbReference type="InterPro" id="IPR042109">
    <property type="entry name" value="Adenylosuccinate_synth_dom1"/>
</dbReference>
<dbReference type="EC" id="6.3.4.4" evidence="8 10"/>
<comment type="subcellular location">
    <subcellularLocation>
        <location evidence="8">Cytoplasm</location>
    </subcellularLocation>
</comment>
<evidence type="ECO:0000256" key="6">
    <source>
        <dbReference type="ARBA" id="ARBA00022842"/>
    </source>
</evidence>
<dbReference type="InterPro" id="IPR001114">
    <property type="entry name" value="Adenylosuccinate_synthetase"/>
</dbReference>
<comment type="pathway">
    <text evidence="8 10">Purine metabolism; AMP biosynthesis via de novo pathway; AMP from IMP: step 1/2.</text>
</comment>
<dbReference type="GO" id="GO:0005525">
    <property type="term" value="F:GTP binding"/>
    <property type="evidence" value="ECO:0007669"/>
    <property type="project" value="UniProtKB-UniRule"/>
</dbReference>
<feature type="binding site" evidence="8">
    <location>
        <begin position="330"/>
        <end position="332"/>
    </location>
    <ligand>
        <name>GTP</name>
        <dbReference type="ChEBI" id="CHEBI:37565"/>
    </ligand>
</feature>
<dbReference type="NCBIfam" id="NF002223">
    <property type="entry name" value="PRK01117.1"/>
    <property type="match status" value="1"/>
</dbReference>
<accession>A0A1G9Q0G8</accession>
<evidence type="ECO:0000256" key="3">
    <source>
        <dbReference type="ARBA" id="ARBA00022723"/>
    </source>
</evidence>
<keyword evidence="5 8" id="KW-0658">Purine biosynthesis</keyword>
<dbReference type="NCBIfam" id="TIGR00184">
    <property type="entry name" value="purA"/>
    <property type="match status" value="1"/>
</dbReference>
<dbReference type="STRING" id="321763.SAMN04488692_1157"/>
<keyword evidence="4 8" id="KW-0547">Nucleotide-binding</keyword>
<feature type="active site" evidence="9">
    <location>
        <position position="139"/>
    </location>
</feature>
<dbReference type="InterPro" id="IPR027417">
    <property type="entry name" value="P-loop_NTPase"/>
</dbReference>
<sequence length="432" mass="47668">MSSRVIVGAQWGDEGKGKITDWLAQSSDVIVRYAGGSNAGHTVVVGDEKYELHLIPSGIIHEETECIIGSGVVVDPAVLMEEMDKLIDRGIDFDNLYISKRAHLVLPGHRRLDNLEEDRKGEDKIGTTGRGIGPAYADKVGRRGLRAIDVLSEARLEERLKPLVNYHNRLLVDIYEETPLDYEEVKEELLRFGRRLESRIIDAVIKLENLRRQDSEILFEGAQGALLDLDFGTYPYVTSSNPGSGGVSTGAGFGPTRLDEVLGVCKAYITRVGEGPMPTELEGEMGETLRQKGGEFGVTTGRPRRCGWLDLPALRHAVNFNGLTSLVLSKIDVLSGLDEIKVCTSYRKNGELYEFMPAEISAKVSSSNFTPEYETLSGWDEDIEGCQNYSKLPDSAQRLVELIEKETQTPISLISTGPEREAIIDRAGILNN</sequence>
<feature type="binding site" description="in other chain" evidence="8">
    <location>
        <position position="128"/>
    </location>
    <ligand>
        <name>IMP</name>
        <dbReference type="ChEBI" id="CHEBI:58053"/>
        <note>ligand shared between dimeric partners</note>
    </ligand>
</feature>
<dbReference type="CDD" id="cd03108">
    <property type="entry name" value="AdSS"/>
    <property type="match status" value="1"/>
</dbReference>
<evidence type="ECO:0000313" key="11">
    <source>
        <dbReference type="EMBL" id="SDM04562.1"/>
    </source>
</evidence>
<dbReference type="PROSITE" id="PS00513">
    <property type="entry name" value="ADENYLOSUCCIN_SYN_2"/>
    <property type="match status" value="1"/>
</dbReference>
<dbReference type="SUPFAM" id="SSF52540">
    <property type="entry name" value="P-loop containing nucleoside triphosphate hydrolases"/>
    <property type="match status" value="1"/>
</dbReference>
<dbReference type="Pfam" id="PF00709">
    <property type="entry name" value="Adenylsucc_synt"/>
    <property type="match status" value="1"/>
</dbReference>
<dbReference type="GO" id="GO:0000287">
    <property type="term" value="F:magnesium ion binding"/>
    <property type="evidence" value="ECO:0007669"/>
    <property type="project" value="UniProtKB-UniRule"/>
</dbReference>
<dbReference type="SMART" id="SM00788">
    <property type="entry name" value="Adenylsucc_synt"/>
    <property type="match status" value="1"/>
</dbReference>
<dbReference type="GO" id="GO:0005737">
    <property type="term" value="C:cytoplasm"/>
    <property type="evidence" value="ECO:0007669"/>
    <property type="project" value="UniProtKB-SubCell"/>
</dbReference>
<dbReference type="GO" id="GO:0004019">
    <property type="term" value="F:adenylosuccinate synthase activity"/>
    <property type="evidence" value="ECO:0007669"/>
    <property type="project" value="UniProtKB-UniRule"/>
</dbReference>
<dbReference type="Gene3D" id="3.90.170.10">
    <property type="entry name" value="Adenylosuccinate Synthetase, subunit A, domain 3"/>
    <property type="match status" value="1"/>
</dbReference>
<dbReference type="Proteomes" id="UP000199476">
    <property type="component" value="Unassembled WGS sequence"/>
</dbReference>
<dbReference type="FunFam" id="3.90.170.10:FF:000001">
    <property type="entry name" value="Adenylosuccinate synthetase"/>
    <property type="match status" value="1"/>
</dbReference>
<dbReference type="Gene3D" id="1.10.300.10">
    <property type="entry name" value="Adenylosuccinate Synthetase, subunit A, domain 2"/>
    <property type="match status" value="1"/>
</dbReference>
<protein>
    <recommendedName>
        <fullName evidence="8 10">Adenylosuccinate synthetase</fullName>
        <shortName evidence="8">AMPSase</shortName>
        <shortName evidence="8">AdSS</shortName>
        <ecNumber evidence="8 10">6.3.4.4</ecNumber>
    </recommendedName>
    <alternativeName>
        <fullName evidence="8">IMP--aspartate ligase</fullName>
    </alternativeName>
</protein>
<keyword evidence="2 8" id="KW-0436">Ligase</keyword>
<feature type="binding site" evidence="8">
    <location>
        <begin position="298"/>
        <end position="304"/>
    </location>
    <ligand>
        <name>substrate</name>
    </ligand>
</feature>
<dbReference type="GO" id="GO:0046040">
    <property type="term" value="P:IMP metabolic process"/>
    <property type="evidence" value="ECO:0007669"/>
    <property type="project" value="TreeGrafter"/>
</dbReference>
<dbReference type="InterPro" id="IPR018220">
    <property type="entry name" value="Adenylosuccin_syn_GTP-bd"/>
</dbReference>
<dbReference type="PANTHER" id="PTHR11846:SF0">
    <property type="entry name" value="ADENYLOSUCCINATE SYNTHETASE"/>
    <property type="match status" value="1"/>
</dbReference>
<keyword evidence="6 8" id="KW-0460">Magnesium</keyword>
<keyword evidence="7 8" id="KW-0342">GTP-binding</keyword>
<dbReference type="EMBL" id="FNGO01000015">
    <property type="protein sequence ID" value="SDM04562.1"/>
    <property type="molecule type" value="Genomic_DNA"/>
</dbReference>
<dbReference type="PROSITE" id="PS01266">
    <property type="entry name" value="ADENYLOSUCCIN_SYN_1"/>
    <property type="match status" value="1"/>
</dbReference>
<dbReference type="HAMAP" id="MF_00011">
    <property type="entry name" value="Adenylosucc_synth"/>
    <property type="match status" value="1"/>
</dbReference>
<feature type="binding site" evidence="8">
    <location>
        <position position="142"/>
    </location>
    <ligand>
        <name>IMP</name>
        <dbReference type="ChEBI" id="CHEBI:58053"/>
        <note>ligand shared between dimeric partners</note>
    </ligand>
</feature>
<keyword evidence="3 8" id="KW-0479">Metal-binding</keyword>
<dbReference type="OrthoDB" id="9807553at2"/>
<evidence type="ECO:0000256" key="9">
    <source>
        <dbReference type="PROSITE-ProRule" id="PRU10134"/>
    </source>
</evidence>
<feature type="binding site" evidence="8">
    <location>
        <position position="304"/>
    </location>
    <ligand>
        <name>GTP</name>
        <dbReference type="ChEBI" id="CHEBI:37565"/>
    </ligand>
</feature>
<feature type="active site" description="Proton donor" evidence="8">
    <location>
        <position position="41"/>
    </location>
</feature>
<evidence type="ECO:0000313" key="12">
    <source>
        <dbReference type="Proteomes" id="UP000199476"/>
    </source>
</evidence>
<feature type="binding site" evidence="8">
    <location>
        <position position="40"/>
    </location>
    <ligand>
        <name>Mg(2+)</name>
        <dbReference type="ChEBI" id="CHEBI:18420"/>
    </ligand>
</feature>
<comment type="similarity">
    <text evidence="8 10">Belongs to the adenylosuccinate synthetase family.</text>
</comment>
<dbReference type="PANTHER" id="PTHR11846">
    <property type="entry name" value="ADENYLOSUCCINATE SYNTHETASE"/>
    <property type="match status" value="1"/>
</dbReference>
<dbReference type="InterPro" id="IPR033128">
    <property type="entry name" value="Adenylosuccin_syn_Lys_AS"/>
</dbReference>
<evidence type="ECO:0000256" key="4">
    <source>
        <dbReference type="ARBA" id="ARBA00022741"/>
    </source>
</evidence>
<feature type="active site" description="Proton acceptor" evidence="8">
    <location>
        <position position="13"/>
    </location>
</feature>